<dbReference type="InterPro" id="IPR006109">
    <property type="entry name" value="G3P_DH_NAD-dep_C"/>
</dbReference>
<evidence type="ECO:0000256" key="10">
    <source>
        <dbReference type="ARBA" id="ARBA00066687"/>
    </source>
</evidence>
<feature type="binding site" evidence="13">
    <location>
        <position position="107"/>
    </location>
    <ligand>
        <name>NADPH</name>
        <dbReference type="ChEBI" id="CHEBI:57783"/>
    </ligand>
</feature>
<evidence type="ECO:0000256" key="5">
    <source>
        <dbReference type="ARBA" id="ARBA00023027"/>
    </source>
</evidence>
<evidence type="ECO:0000256" key="2">
    <source>
        <dbReference type="ARBA" id="ARBA00022516"/>
    </source>
</evidence>
<keyword evidence="2 13" id="KW-0444">Lipid biosynthesis</keyword>
<evidence type="ECO:0000256" key="3">
    <source>
        <dbReference type="ARBA" id="ARBA00022857"/>
    </source>
</evidence>
<dbReference type="GO" id="GO:0051287">
    <property type="term" value="F:NAD binding"/>
    <property type="evidence" value="ECO:0007669"/>
    <property type="project" value="InterPro"/>
</dbReference>
<dbReference type="RefSeq" id="WP_170035582.1">
    <property type="nucleotide sequence ID" value="NZ_JABDTL010000001.1"/>
</dbReference>
<keyword evidence="6 13" id="KW-0443">Lipid metabolism</keyword>
<dbReference type="PIRSF" id="PIRSF000114">
    <property type="entry name" value="Glycerol-3-P_dh"/>
    <property type="match status" value="1"/>
</dbReference>
<organism evidence="20 21">
    <name type="scientific">Longimicrobium terrae</name>
    <dbReference type="NCBI Taxonomy" id="1639882"/>
    <lineage>
        <taxon>Bacteria</taxon>
        <taxon>Pseudomonadati</taxon>
        <taxon>Gemmatimonadota</taxon>
        <taxon>Longimicrobiia</taxon>
        <taxon>Longimicrobiales</taxon>
        <taxon>Longimicrobiaceae</taxon>
        <taxon>Longimicrobium</taxon>
    </lineage>
</organism>
<feature type="binding site" evidence="15">
    <location>
        <position position="107"/>
    </location>
    <ligand>
        <name>substrate</name>
    </ligand>
</feature>
<keyword evidence="4 13" id="KW-0560">Oxidoreductase</keyword>
<keyword evidence="8 13" id="KW-1208">Phospholipid metabolism</keyword>
<dbReference type="Pfam" id="PF01210">
    <property type="entry name" value="NAD_Gly3P_dh_N"/>
    <property type="match status" value="1"/>
</dbReference>
<dbReference type="InterPro" id="IPR036291">
    <property type="entry name" value="NAD(P)-bd_dom_sf"/>
</dbReference>
<proteinExistence type="inferred from homology"/>
<feature type="binding site" evidence="13">
    <location>
        <position position="140"/>
    </location>
    <ligand>
        <name>sn-glycerol 3-phosphate</name>
        <dbReference type="ChEBI" id="CHEBI:57597"/>
    </ligand>
</feature>
<dbReference type="AlphaFoldDB" id="A0A841H724"/>
<feature type="binding site" evidence="13">
    <location>
        <position position="13"/>
    </location>
    <ligand>
        <name>NADPH</name>
        <dbReference type="ChEBI" id="CHEBI:57783"/>
    </ligand>
</feature>
<dbReference type="SUPFAM" id="SSF51735">
    <property type="entry name" value="NAD(P)-binding Rossmann-fold domains"/>
    <property type="match status" value="1"/>
</dbReference>
<dbReference type="InterPro" id="IPR006168">
    <property type="entry name" value="G3P_DH_NAD-dep"/>
</dbReference>
<evidence type="ECO:0000256" key="11">
    <source>
        <dbReference type="ARBA" id="ARBA00069372"/>
    </source>
</evidence>
<evidence type="ECO:0000256" key="15">
    <source>
        <dbReference type="PIRSR" id="PIRSR000114-2"/>
    </source>
</evidence>
<evidence type="ECO:0000256" key="4">
    <source>
        <dbReference type="ARBA" id="ARBA00023002"/>
    </source>
</evidence>
<feature type="binding site" evidence="13">
    <location>
        <position position="257"/>
    </location>
    <ligand>
        <name>sn-glycerol 3-phosphate</name>
        <dbReference type="ChEBI" id="CHEBI:57597"/>
    </ligand>
</feature>
<feature type="binding site" evidence="13">
    <location>
        <position position="12"/>
    </location>
    <ligand>
        <name>NADPH</name>
        <dbReference type="ChEBI" id="CHEBI:57783"/>
    </ligand>
</feature>
<dbReference type="NCBIfam" id="NF000940">
    <property type="entry name" value="PRK00094.1-2"/>
    <property type="match status" value="1"/>
</dbReference>
<evidence type="ECO:0000256" key="17">
    <source>
        <dbReference type="RuleBase" id="RU000437"/>
    </source>
</evidence>
<dbReference type="InterPro" id="IPR008927">
    <property type="entry name" value="6-PGluconate_DH-like_C_sf"/>
</dbReference>
<evidence type="ECO:0000256" key="13">
    <source>
        <dbReference type="HAMAP-Rule" id="MF_00394"/>
    </source>
</evidence>
<dbReference type="GO" id="GO:0008654">
    <property type="term" value="P:phospholipid biosynthetic process"/>
    <property type="evidence" value="ECO:0007669"/>
    <property type="project" value="UniProtKB-KW"/>
</dbReference>
<feature type="binding site" evidence="13">
    <location>
        <position position="256"/>
    </location>
    <ligand>
        <name>sn-glycerol 3-phosphate</name>
        <dbReference type="ChEBI" id="CHEBI:57597"/>
    </ligand>
</feature>
<comment type="caution">
    <text evidence="20">The sequence shown here is derived from an EMBL/GenBank/DDBJ whole genome shotgun (WGS) entry which is preliminary data.</text>
</comment>
<feature type="binding site" evidence="13">
    <location>
        <position position="246"/>
    </location>
    <ligand>
        <name>sn-glycerol 3-phosphate</name>
        <dbReference type="ChEBI" id="CHEBI:57597"/>
    </ligand>
</feature>
<name>A0A841H724_9BACT</name>
<comment type="caution">
    <text evidence="13">Lacks conserved residue(s) required for the propagation of feature annotation.</text>
</comment>
<dbReference type="GO" id="GO:0006650">
    <property type="term" value="P:glycerophospholipid metabolic process"/>
    <property type="evidence" value="ECO:0007669"/>
    <property type="project" value="UniProtKB-UniRule"/>
</dbReference>
<keyword evidence="13" id="KW-0963">Cytoplasm</keyword>
<dbReference type="GO" id="GO:0046168">
    <property type="term" value="P:glycerol-3-phosphate catabolic process"/>
    <property type="evidence" value="ECO:0007669"/>
    <property type="project" value="InterPro"/>
</dbReference>
<keyword evidence="3 13" id="KW-0521">NADP</keyword>
<reference evidence="20 21" key="1">
    <citation type="submission" date="2020-08" db="EMBL/GenBank/DDBJ databases">
        <title>Genomic Encyclopedia of Type Strains, Phase IV (KMG-IV): sequencing the most valuable type-strain genomes for metagenomic binning, comparative biology and taxonomic classification.</title>
        <authorList>
            <person name="Goeker M."/>
        </authorList>
    </citation>
    <scope>NUCLEOTIDE SEQUENCE [LARGE SCALE GENOMIC DNA]</scope>
    <source>
        <strain evidence="20 21">DSM 29007</strain>
    </source>
</reference>
<dbReference type="PROSITE" id="PS00957">
    <property type="entry name" value="NAD_G3PDH"/>
    <property type="match status" value="1"/>
</dbReference>
<dbReference type="Pfam" id="PF07479">
    <property type="entry name" value="NAD_Gly3P_dh_C"/>
    <property type="match status" value="1"/>
</dbReference>
<evidence type="ECO:0000313" key="20">
    <source>
        <dbReference type="EMBL" id="MBB6073743.1"/>
    </source>
</evidence>
<feature type="active site" description="Proton acceptor" evidence="13 14">
    <location>
        <position position="193"/>
    </location>
</feature>
<evidence type="ECO:0000256" key="1">
    <source>
        <dbReference type="ARBA" id="ARBA00011009"/>
    </source>
</evidence>
<evidence type="ECO:0000313" key="21">
    <source>
        <dbReference type="Proteomes" id="UP000582837"/>
    </source>
</evidence>
<feature type="binding site" evidence="13">
    <location>
        <position position="283"/>
    </location>
    <ligand>
        <name>NADPH</name>
        <dbReference type="ChEBI" id="CHEBI:57783"/>
    </ligand>
</feature>
<feature type="binding site" evidence="13">
    <location>
        <position position="142"/>
    </location>
    <ligand>
        <name>NADPH</name>
        <dbReference type="ChEBI" id="CHEBI:57783"/>
    </ligand>
</feature>
<evidence type="ECO:0000256" key="8">
    <source>
        <dbReference type="ARBA" id="ARBA00023264"/>
    </source>
</evidence>
<dbReference type="PANTHER" id="PTHR11728:SF1">
    <property type="entry name" value="GLYCEROL-3-PHOSPHATE DEHYDROGENASE [NAD(+)] 2, CHLOROPLASTIC"/>
    <property type="match status" value="1"/>
</dbReference>
<dbReference type="GO" id="GO:0047952">
    <property type="term" value="F:glycerol-3-phosphate dehydrogenase [NAD(P)+] activity"/>
    <property type="evidence" value="ECO:0007669"/>
    <property type="project" value="UniProtKB-UniRule"/>
</dbReference>
<keyword evidence="5 13" id="KW-0520">NAD</keyword>
<feature type="binding site" evidence="13">
    <location>
        <position position="257"/>
    </location>
    <ligand>
        <name>NADPH</name>
        <dbReference type="ChEBI" id="CHEBI:57783"/>
    </ligand>
</feature>
<feature type="binding site" evidence="13">
    <location>
        <position position="107"/>
    </location>
    <ligand>
        <name>sn-glycerol 3-phosphate</name>
        <dbReference type="ChEBI" id="CHEBI:57597"/>
    </ligand>
</feature>
<comment type="catalytic activity">
    <reaction evidence="13">
        <text>sn-glycerol 3-phosphate + NAD(+) = dihydroxyacetone phosphate + NADH + H(+)</text>
        <dbReference type="Rhea" id="RHEA:11092"/>
        <dbReference type="ChEBI" id="CHEBI:15378"/>
        <dbReference type="ChEBI" id="CHEBI:57540"/>
        <dbReference type="ChEBI" id="CHEBI:57597"/>
        <dbReference type="ChEBI" id="CHEBI:57642"/>
        <dbReference type="ChEBI" id="CHEBI:57945"/>
        <dbReference type="EC" id="1.1.1.94"/>
    </reaction>
</comment>
<feature type="domain" description="Glycerol-3-phosphate dehydrogenase NAD-dependent C-terminal" evidence="19">
    <location>
        <begin position="182"/>
        <end position="323"/>
    </location>
</feature>
<feature type="binding site" evidence="16">
    <location>
        <position position="142"/>
    </location>
    <ligand>
        <name>NAD(+)</name>
        <dbReference type="ChEBI" id="CHEBI:57540"/>
    </ligand>
</feature>
<dbReference type="HAMAP" id="MF_00394">
    <property type="entry name" value="NAD_Glyc3P_dehydrog"/>
    <property type="match status" value="1"/>
</dbReference>
<gene>
    <name evidence="13" type="primary">gpsA</name>
    <name evidence="20" type="ORF">HNQ61_005414</name>
</gene>
<feature type="binding site" evidence="13">
    <location>
        <position position="138"/>
    </location>
    <ligand>
        <name>sn-glycerol 3-phosphate</name>
        <dbReference type="ChEBI" id="CHEBI:57597"/>
    </ligand>
</feature>
<dbReference type="InterPro" id="IPR013328">
    <property type="entry name" value="6PGD_dom2"/>
</dbReference>
<comment type="pathway">
    <text evidence="13">Membrane lipid metabolism; glycerophospholipid metabolism.</text>
</comment>
<keyword evidence="21" id="KW-1185">Reference proteome</keyword>
<comment type="catalytic activity">
    <reaction evidence="9">
        <text>sn-glycerol 3-phosphate + NADP(+) = dihydroxyacetone phosphate + NADPH + H(+)</text>
        <dbReference type="Rhea" id="RHEA:11096"/>
        <dbReference type="ChEBI" id="CHEBI:15378"/>
        <dbReference type="ChEBI" id="CHEBI:57597"/>
        <dbReference type="ChEBI" id="CHEBI:57642"/>
        <dbReference type="ChEBI" id="CHEBI:57783"/>
        <dbReference type="ChEBI" id="CHEBI:58349"/>
        <dbReference type="EC" id="1.1.1.94"/>
    </reaction>
    <physiologicalReaction direction="right-to-left" evidence="9">
        <dbReference type="Rhea" id="RHEA:11098"/>
    </physiologicalReaction>
</comment>
<feature type="binding site" evidence="13">
    <location>
        <position position="193"/>
    </location>
    <ligand>
        <name>sn-glycerol 3-phosphate</name>
        <dbReference type="ChEBI" id="CHEBI:57597"/>
    </ligand>
</feature>
<feature type="domain" description="Glycerol-3-phosphate dehydrogenase NAD-dependent N-terminal" evidence="18">
    <location>
        <begin position="6"/>
        <end position="162"/>
    </location>
</feature>
<comment type="subcellular location">
    <subcellularLocation>
        <location evidence="13">Cytoplasm</location>
    </subcellularLocation>
</comment>
<dbReference type="EC" id="1.1.1.94" evidence="10 13"/>
<evidence type="ECO:0000256" key="7">
    <source>
        <dbReference type="ARBA" id="ARBA00023209"/>
    </source>
</evidence>
<accession>A0A841H724</accession>
<feature type="binding site" evidence="13">
    <location>
        <position position="258"/>
    </location>
    <ligand>
        <name>sn-glycerol 3-phosphate</name>
        <dbReference type="ChEBI" id="CHEBI:57597"/>
    </ligand>
</feature>
<dbReference type="InterPro" id="IPR011128">
    <property type="entry name" value="G3P_DH_NAD-dep_N"/>
</dbReference>
<feature type="binding site" evidence="13">
    <location>
        <position position="50"/>
    </location>
    <ligand>
        <name>NADPH</name>
        <dbReference type="ChEBI" id="CHEBI:57783"/>
    </ligand>
</feature>
<sequence length="334" mass="34485">MTSRAAVVGAGSWGTALANLLAGKGIDTVMWSYEPDVAQAINEGHANPKYLEGIGLAPSLRATTDMGEALDGADLVLSVSPSHVVRQVMSQAAPFMADGVLLVSASKGIENDSLLTMDGVLAEVLPASTAHSACFLSGPSFALEVGKGFPTAVTIASKDEDAANRAQAAFQTSVFRVYTSDDVAGVELGGSVKNVIAIAAGVVEGMGFGFNTQAALITRGLAEITRLGQALGADPRTLAGLAGIGDLMLTCMGGLSRNRTVGVELGRGRSLDDILGGMVMVAEGVKTARSARDLAHRTGVEMPIVEAVHDMLFAGLDPRRAVEQLMLREPKAEH</sequence>
<dbReference type="GO" id="GO:0005975">
    <property type="term" value="P:carbohydrate metabolic process"/>
    <property type="evidence" value="ECO:0007669"/>
    <property type="project" value="InterPro"/>
</dbReference>
<dbReference type="PANTHER" id="PTHR11728">
    <property type="entry name" value="GLYCEROL-3-PHOSPHATE DEHYDROGENASE"/>
    <property type="match status" value="1"/>
</dbReference>
<dbReference type="PRINTS" id="PR00077">
    <property type="entry name" value="GPDHDRGNASE"/>
</dbReference>
<dbReference type="GO" id="GO:0005829">
    <property type="term" value="C:cytosol"/>
    <property type="evidence" value="ECO:0007669"/>
    <property type="project" value="TreeGrafter"/>
</dbReference>
<evidence type="ECO:0000256" key="16">
    <source>
        <dbReference type="PIRSR" id="PIRSR000114-3"/>
    </source>
</evidence>
<evidence type="ECO:0000256" key="9">
    <source>
        <dbReference type="ARBA" id="ARBA00052716"/>
    </source>
</evidence>
<dbReference type="FunFam" id="3.40.50.720:FF:000019">
    <property type="entry name" value="Glycerol-3-phosphate dehydrogenase [NAD(P)+]"/>
    <property type="match status" value="1"/>
</dbReference>
<dbReference type="Gene3D" id="3.40.50.720">
    <property type="entry name" value="NAD(P)-binding Rossmann-like Domain"/>
    <property type="match status" value="1"/>
</dbReference>
<dbReference type="Proteomes" id="UP000582837">
    <property type="component" value="Unassembled WGS sequence"/>
</dbReference>
<dbReference type="NCBIfam" id="NF000942">
    <property type="entry name" value="PRK00094.1-4"/>
    <property type="match status" value="1"/>
</dbReference>
<evidence type="ECO:0000256" key="12">
    <source>
        <dbReference type="ARBA" id="ARBA00080511"/>
    </source>
</evidence>
<feature type="binding site" evidence="13">
    <location>
        <position position="281"/>
    </location>
    <ligand>
        <name>NADPH</name>
        <dbReference type="ChEBI" id="CHEBI:57783"/>
    </ligand>
</feature>
<evidence type="ECO:0000256" key="14">
    <source>
        <dbReference type="PIRSR" id="PIRSR000114-1"/>
    </source>
</evidence>
<comment type="function">
    <text evidence="13">Catalyzes the reduction of the glycolytic intermediate dihydroxyacetone phosphate (DHAP) to sn-glycerol 3-phosphate (G3P), the key precursor for phospholipid synthesis.</text>
</comment>
<keyword evidence="7 13" id="KW-0594">Phospholipid biosynthesis</keyword>
<dbReference type="Gene3D" id="1.10.1040.10">
    <property type="entry name" value="N-(1-d-carboxylethyl)-l-norvaline Dehydrogenase, domain 2"/>
    <property type="match status" value="1"/>
</dbReference>
<dbReference type="UniPathway" id="UPA00940"/>
<evidence type="ECO:0000256" key="6">
    <source>
        <dbReference type="ARBA" id="ARBA00023098"/>
    </source>
</evidence>
<dbReference type="FunFam" id="1.10.1040.10:FF:000001">
    <property type="entry name" value="Glycerol-3-phosphate dehydrogenase [NAD(P)+]"/>
    <property type="match status" value="1"/>
</dbReference>
<dbReference type="EMBL" id="JACHIA010000028">
    <property type="protein sequence ID" value="MBB6073743.1"/>
    <property type="molecule type" value="Genomic_DNA"/>
</dbReference>
<feature type="binding site" evidence="16">
    <location>
        <position position="257"/>
    </location>
    <ligand>
        <name>NAD(+)</name>
        <dbReference type="ChEBI" id="CHEBI:57540"/>
    </ligand>
</feature>
<feature type="binding site" evidence="16">
    <location>
        <begin position="9"/>
        <end position="14"/>
    </location>
    <ligand>
        <name>NAD(+)</name>
        <dbReference type="ChEBI" id="CHEBI:57540"/>
    </ligand>
</feature>
<dbReference type="SUPFAM" id="SSF48179">
    <property type="entry name" value="6-phosphogluconate dehydrogenase C-terminal domain-like"/>
    <property type="match status" value="1"/>
</dbReference>
<keyword evidence="13" id="KW-0547">Nucleotide-binding</keyword>
<dbReference type="GO" id="GO:0046167">
    <property type="term" value="P:glycerol-3-phosphate biosynthetic process"/>
    <property type="evidence" value="ECO:0007669"/>
    <property type="project" value="UniProtKB-UniRule"/>
</dbReference>
<evidence type="ECO:0000259" key="18">
    <source>
        <dbReference type="Pfam" id="PF01210"/>
    </source>
</evidence>
<protein>
    <recommendedName>
        <fullName evidence="11 13">Glycerol-3-phosphate dehydrogenase [NAD(P)+]</fullName>
        <ecNumber evidence="10 13">1.1.1.94</ecNumber>
    </recommendedName>
    <alternativeName>
        <fullName evidence="13">NAD(P)(+)-dependent glycerol-3-phosphate dehydrogenase</fullName>
    </alternativeName>
    <alternativeName>
        <fullName evidence="12 13">NAD(P)H-dependent dihydroxyacetone-phosphate reductase</fullName>
    </alternativeName>
</protein>
<evidence type="ECO:0000259" key="19">
    <source>
        <dbReference type="Pfam" id="PF07479"/>
    </source>
</evidence>
<comment type="similarity">
    <text evidence="1 13 17">Belongs to the NAD-dependent glycerol-3-phosphate dehydrogenase family.</text>
</comment>
<feature type="binding site" evidence="15">
    <location>
        <begin position="257"/>
        <end position="258"/>
    </location>
    <ligand>
        <name>substrate</name>
    </ligand>
</feature>